<evidence type="ECO:0000313" key="5">
    <source>
        <dbReference type="Ensembl" id="ENSOANP00000054269.1"/>
    </source>
</evidence>
<accession>A0A6I8PPV4</accession>
<dbReference type="InterPro" id="IPR018276">
    <property type="entry name" value="DDA1_dom"/>
</dbReference>
<dbReference type="Proteomes" id="UP000002279">
    <property type="component" value="Chromosome X1"/>
</dbReference>
<evidence type="ECO:0000256" key="2">
    <source>
        <dbReference type="ARBA" id="ARBA00018256"/>
    </source>
</evidence>
<organism evidence="5 6">
    <name type="scientific">Ornithorhynchus anatinus</name>
    <name type="common">Duckbill platypus</name>
    <dbReference type="NCBI Taxonomy" id="9258"/>
    <lineage>
        <taxon>Eukaryota</taxon>
        <taxon>Metazoa</taxon>
        <taxon>Chordata</taxon>
        <taxon>Craniata</taxon>
        <taxon>Vertebrata</taxon>
        <taxon>Euteleostomi</taxon>
        <taxon>Mammalia</taxon>
        <taxon>Monotremata</taxon>
        <taxon>Ornithorhynchidae</taxon>
        <taxon>Ornithorhynchus</taxon>
    </lineage>
</organism>
<dbReference type="InterPro" id="IPR033575">
    <property type="entry name" value="DDA1-like"/>
</dbReference>
<dbReference type="GeneTree" id="ENSGT00390000007029"/>
<feature type="domain" description="DET1- and DDB1-associated protein 1" evidence="4">
    <location>
        <begin position="36"/>
        <end position="98"/>
    </location>
</feature>
<name>A0A6I8PPV4_ORNAN</name>
<comment type="similarity">
    <text evidence="1">Belongs to the DDA1 family.</text>
</comment>
<protein>
    <recommendedName>
        <fullName evidence="2">DET1- and DDB1-associated protein 1</fullName>
    </recommendedName>
</protein>
<reference evidence="5" key="3">
    <citation type="submission" date="2025-09" db="UniProtKB">
        <authorList>
            <consortium name="Ensembl"/>
        </authorList>
    </citation>
    <scope>IDENTIFICATION</scope>
    <source>
        <strain evidence="5">Glennie</strain>
    </source>
</reference>
<keyword evidence="6" id="KW-1185">Reference proteome</keyword>
<dbReference type="PANTHER" id="PTHR31879:SF2">
    <property type="entry name" value="DET1- AND DDB1-ASSOCIATED PROTEIN 1"/>
    <property type="match status" value="1"/>
</dbReference>
<dbReference type="Ensembl" id="ENSOANT00000062692.1">
    <property type="protein sequence ID" value="ENSOANP00000054269.1"/>
    <property type="gene ID" value="ENSOANG00000037822.1"/>
</dbReference>
<sequence length="273" mass="30570">PIPFLGFEFLLPSAPAVQQKGFGSVACALPLCIQAEFLKGLPVYNKSNFSRFHADSVCKASNRRPSVYLPTKEYPSEQIIVTEKTNILLRYLHQQWDKKVRAINSCNSGGGGVEFCPSILRRVLFSAEQPIPLREKYFSVGSGNLPAPRRGDTRKPGLRLMEQFPRSVHCSTPRPQAWSTELSLVPFLCSSQAEAKCPRLIGRQKPALIFDPGPCYLPCCLLTFPSPERNVILSAWLGAYARRQTPKDHKLLEGQGLRLLILHYSPKCLTLEF</sequence>
<proteinExistence type="inferred from homology"/>
<evidence type="ECO:0000259" key="4">
    <source>
        <dbReference type="Pfam" id="PF10172"/>
    </source>
</evidence>
<dbReference type="Bgee" id="ENSOANG00000037822">
    <property type="expression patterns" value="Expressed in fibroblast and 8 other cell types or tissues"/>
</dbReference>
<dbReference type="Pfam" id="PF10172">
    <property type="entry name" value="DDA1"/>
    <property type="match status" value="1"/>
</dbReference>
<dbReference type="InParanoid" id="A0A6I8PPV4"/>
<dbReference type="AlphaFoldDB" id="A0A6I8PPV4"/>
<gene>
    <name evidence="5" type="primary">DDA1</name>
</gene>
<dbReference type="GO" id="GO:0080008">
    <property type="term" value="C:Cul4-RING E3 ubiquitin ligase complex"/>
    <property type="evidence" value="ECO:0000318"/>
    <property type="project" value="GO_Central"/>
</dbReference>
<dbReference type="PANTHER" id="PTHR31879">
    <property type="entry name" value="DET1- AND DDB1-ASSOCIATED PROTEIN 1"/>
    <property type="match status" value="1"/>
</dbReference>
<dbReference type="GO" id="GO:0032436">
    <property type="term" value="P:positive regulation of proteasomal ubiquitin-dependent protein catabolic process"/>
    <property type="evidence" value="ECO:0000318"/>
    <property type="project" value="GO_Central"/>
</dbReference>
<evidence type="ECO:0000313" key="6">
    <source>
        <dbReference type="Proteomes" id="UP000002279"/>
    </source>
</evidence>
<evidence type="ECO:0000256" key="3">
    <source>
        <dbReference type="ARBA" id="ARBA00045586"/>
    </source>
</evidence>
<comment type="function">
    <text evidence="3">Functions as a component of numerous distinct DCX (DDB1-CUL4-X-box) E3 ubiquitin-protein ligase complexes which mediate the ubiquitination and subsequent proteasomal degradation of target proteins. In the DCX complexes, acts as a scaffolding subunit required to stabilize the complex.</text>
</comment>
<reference evidence="5 6" key="1">
    <citation type="journal article" date="2008" name="Nature">
        <title>Genome analysis of the platypus reveals unique signatures of evolution.</title>
        <authorList>
            <person name="Warren W.C."/>
            <person name="Hillier L.W."/>
            <person name="Marshall Graves J.A."/>
            <person name="Birney E."/>
            <person name="Ponting C.P."/>
            <person name="Grutzner F."/>
            <person name="Belov K."/>
            <person name="Miller W."/>
            <person name="Clarke L."/>
            <person name="Chinwalla A.T."/>
            <person name="Yang S.P."/>
            <person name="Heger A."/>
            <person name="Locke D.P."/>
            <person name="Miethke P."/>
            <person name="Waters P.D."/>
            <person name="Veyrunes F."/>
            <person name="Fulton L."/>
            <person name="Fulton B."/>
            <person name="Graves T."/>
            <person name="Wallis J."/>
            <person name="Puente X.S."/>
            <person name="Lopez-Otin C."/>
            <person name="Ordonez G.R."/>
            <person name="Eichler E.E."/>
            <person name="Chen L."/>
            <person name="Cheng Z."/>
            <person name="Deakin J.E."/>
            <person name="Alsop A."/>
            <person name="Thompson K."/>
            <person name="Kirby P."/>
            <person name="Papenfuss A.T."/>
            <person name="Wakefield M.J."/>
            <person name="Olender T."/>
            <person name="Lancet D."/>
            <person name="Huttley G.A."/>
            <person name="Smit A.F."/>
            <person name="Pask A."/>
            <person name="Temple-Smith P."/>
            <person name="Batzer M.A."/>
            <person name="Walker J.A."/>
            <person name="Konkel M.K."/>
            <person name="Harris R.S."/>
            <person name="Whittington C.M."/>
            <person name="Wong E.S."/>
            <person name="Gemmell N.J."/>
            <person name="Buschiazzo E."/>
            <person name="Vargas Jentzsch I.M."/>
            <person name="Merkel A."/>
            <person name="Schmitz J."/>
            <person name="Zemann A."/>
            <person name="Churakov G."/>
            <person name="Kriegs J.O."/>
            <person name="Brosius J."/>
            <person name="Murchison E.P."/>
            <person name="Sachidanandam R."/>
            <person name="Smith C."/>
            <person name="Hannon G.J."/>
            <person name="Tsend-Ayush E."/>
            <person name="McMillan D."/>
            <person name="Attenborough R."/>
            <person name="Rens W."/>
            <person name="Ferguson-Smith M."/>
            <person name="Lefevre C.M."/>
            <person name="Sharp J.A."/>
            <person name="Nicholas K.R."/>
            <person name="Ray D.A."/>
            <person name="Kube M."/>
            <person name="Reinhardt R."/>
            <person name="Pringle T.H."/>
            <person name="Taylor J."/>
            <person name="Jones R.C."/>
            <person name="Nixon B."/>
            <person name="Dacheux J.L."/>
            <person name="Niwa H."/>
            <person name="Sekita Y."/>
            <person name="Huang X."/>
            <person name="Stark A."/>
            <person name="Kheradpour P."/>
            <person name="Kellis M."/>
            <person name="Flicek P."/>
            <person name="Chen Y."/>
            <person name="Webber C."/>
            <person name="Hardison R."/>
            <person name="Nelson J."/>
            <person name="Hallsworth-Pepin K."/>
            <person name="Delehaunty K."/>
            <person name="Markovic C."/>
            <person name="Minx P."/>
            <person name="Feng Y."/>
            <person name="Kremitzki C."/>
            <person name="Mitreva M."/>
            <person name="Glasscock J."/>
            <person name="Wylie T."/>
            <person name="Wohldmann P."/>
            <person name="Thiru P."/>
            <person name="Nhan M.N."/>
            <person name="Pohl C.S."/>
            <person name="Smith S.M."/>
            <person name="Hou S."/>
            <person name="Nefedov M."/>
            <person name="de Jong P.J."/>
            <person name="Renfree M.B."/>
            <person name="Mardis E.R."/>
            <person name="Wilson R.K."/>
        </authorList>
    </citation>
    <scope>NUCLEOTIDE SEQUENCE [LARGE SCALE GENOMIC DNA]</scope>
    <source>
        <strain evidence="5 6">Glennie</strain>
    </source>
</reference>
<reference evidence="5" key="2">
    <citation type="submission" date="2025-08" db="UniProtKB">
        <authorList>
            <consortium name="Ensembl"/>
        </authorList>
    </citation>
    <scope>IDENTIFICATION</scope>
    <source>
        <strain evidence="5">Glennie</strain>
    </source>
</reference>
<evidence type="ECO:0000256" key="1">
    <source>
        <dbReference type="ARBA" id="ARBA00008042"/>
    </source>
</evidence>